<evidence type="ECO:0000256" key="1">
    <source>
        <dbReference type="SAM" id="SignalP"/>
    </source>
</evidence>
<accession>A0AA36B0Z7</accession>
<dbReference type="Proteomes" id="UP001162480">
    <property type="component" value="Chromosome 7"/>
</dbReference>
<name>A0AA36B0Z7_OCTVU</name>
<protein>
    <submittedName>
        <fullName evidence="2">Uncharacterized protein</fullName>
    </submittedName>
</protein>
<organism evidence="2 3">
    <name type="scientific">Octopus vulgaris</name>
    <name type="common">Common octopus</name>
    <dbReference type="NCBI Taxonomy" id="6645"/>
    <lineage>
        <taxon>Eukaryota</taxon>
        <taxon>Metazoa</taxon>
        <taxon>Spiralia</taxon>
        <taxon>Lophotrochozoa</taxon>
        <taxon>Mollusca</taxon>
        <taxon>Cephalopoda</taxon>
        <taxon>Coleoidea</taxon>
        <taxon>Octopodiformes</taxon>
        <taxon>Octopoda</taxon>
        <taxon>Incirrata</taxon>
        <taxon>Octopodidae</taxon>
        <taxon>Octopus</taxon>
    </lineage>
</organism>
<sequence>MLKLLLVVAVFVAGTQASARCSFRKKGECLSQFRHLAEAKDSKEKICKVYRDVGKCLAKSHCHLHQFGGLFRAAHEACEGKCELTKVVACKLQEHNKMIMNNGTYCSYHPAYLKCYDNTDCEDLMKAEDKMMQNYCGSCIHKEFTCLRILKDIKKVEHSKEKICDVFAKTKSCLDDTQCHFHKYEHLVKAITASCEGSCDLPALVKCKNKMYKELHITKKNVCQEYPKFKECFVNAGCDELLAANKKFMAHFCHKQNRS</sequence>
<gene>
    <name evidence="2" type="ORF">OCTVUL_1B025371</name>
</gene>
<keyword evidence="3" id="KW-1185">Reference proteome</keyword>
<dbReference type="AlphaFoldDB" id="A0AA36B0Z7"/>
<proteinExistence type="predicted"/>
<reference evidence="2" key="1">
    <citation type="submission" date="2023-08" db="EMBL/GenBank/DDBJ databases">
        <authorList>
            <person name="Alioto T."/>
            <person name="Alioto T."/>
            <person name="Gomez Garrido J."/>
        </authorList>
    </citation>
    <scope>NUCLEOTIDE SEQUENCE</scope>
</reference>
<dbReference type="EMBL" id="OX597820">
    <property type="protein sequence ID" value="CAI9725941.1"/>
    <property type="molecule type" value="Genomic_DNA"/>
</dbReference>
<feature type="signal peptide" evidence="1">
    <location>
        <begin position="1"/>
        <end position="17"/>
    </location>
</feature>
<evidence type="ECO:0000313" key="3">
    <source>
        <dbReference type="Proteomes" id="UP001162480"/>
    </source>
</evidence>
<keyword evidence="1" id="KW-0732">Signal</keyword>
<evidence type="ECO:0000313" key="2">
    <source>
        <dbReference type="EMBL" id="CAI9725941.1"/>
    </source>
</evidence>
<feature type="chain" id="PRO_5041352691" evidence="1">
    <location>
        <begin position="18"/>
        <end position="259"/>
    </location>
</feature>